<evidence type="ECO:0000256" key="3">
    <source>
        <dbReference type="SAM" id="SignalP"/>
    </source>
</evidence>
<feature type="signal peptide" evidence="3">
    <location>
        <begin position="1"/>
        <end position="20"/>
    </location>
</feature>
<evidence type="ECO:0000256" key="1">
    <source>
        <dbReference type="PROSITE-ProRule" id="PRU00473"/>
    </source>
</evidence>
<dbReference type="InterPro" id="IPR050330">
    <property type="entry name" value="Bact_OuterMem_StrucFunc"/>
</dbReference>
<gene>
    <name evidence="5" type="ORF">ACFSR5_20095</name>
</gene>
<evidence type="ECO:0000313" key="6">
    <source>
        <dbReference type="Proteomes" id="UP001597545"/>
    </source>
</evidence>
<name>A0ABW5KNN4_9SPHI</name>
<keyword evidence="6" id="KW-1185">Reference proteome</keyword>
<dbReference type="Proteomes" id="UP001597545">
    <property type="component" value="Unassembled WGS sequence"/>
</dbReference>
<evidence type="ECO:0000313" key="5">
    <source>
        <dbReference type="EMBL" id="MFD2549958.1"/>
    </source>
</evidence>
<comment type="caution">
    <text evidence="5">The sequence shown here is derived from an EMBL/GenBank/DDBJ whole genome shotgun (WGS) entry which is preliminary data.</text>
</comment>
<feature type="domain" description="OmpA-like" evidence="4">
    <location>
        <begin position="288"/>
        <end position="401"/>
    </location>
</feature>
<organism evidence="5 6">
    <name type="scientific">Sphingobacterium suaedae</name>
    <dbReference type="NCBI Taxonomy" id="1686402"/>
    <lineage>
        <taxon>Bacteria</taxon>
        <taxon>Pseudomonadati</taxon>
        <taxon>Bacteroidota</taxon>
        <taxon>Sphingobacteriia</taxon>
        <taxon>Sphingobacteriales</taxon>
        <taxon>Sphingobacteriaceae</taxon>
        <taxon>Sphingobacterium</taxon>
    </lineage>
</organism>
<protein>
    <submittedName>
        <fullName evidence="5">OmpA family protein</fullName>
    </submittedName>
</protein>
<dbReference type="Gene3D" id="3.30.1330.60">
    <property type="entry name" value="OmpA-like domain"/>
    <property type="match status" value="1"/>
</dbReference>
<dbReference type="Pfam" id="PF00691">
    <property type="entry name" value="OmpA"/>
    <property type="match status" value="1"/>
</dbReference>
<dbReference type="PROSITE" id="PS51123">
    <property type="entry name" value="OMPA_2"/>
    <property type="match status" value="1"/>
</dbReference>
<feature type="coiled-coil region" evidence="2">
    <location>
        <begin position="254"/>
        <end position="281"/>
    </location>
</feature>
<keyword evidence="1" id="KW-0472">Membrane</keyword>
<accession>A0ABW5KNN4</accession>
<proteinExistence type="predicted"/>
<dbReference type="EMBL" id="JBHULR010000021">
    <property type="protein sequence ID" value="MFD2549958.1"/>
    <property type="molecule type" value="Genomic_DNA"/>
</dbReference>
<reference evidence="6" key="1">
    <citation type="journal article" date="2019" name="Int. J. Syst. Evol. Microbiol.">
        <title>The Global Catalogue of Microorganisms (GCM) 10K type strain sequencing project: providing services to taxonomists for standard genome sequencing and annotation.</title>
        <authorList>
            <consortium name="The Broad Institute Genomics Platform"/>
            <consortium name="The Broad Institute Genome Sequencing Center for Infectious Disease"/>
            <person name="Wu L."/>
            <person name="Ma J."/>
        </authorList>
    </citation>
    <scope>NUCLEOTIDE SEQUENCE [LARGE SCALE GENOMIC DNA]</scope>
    <source>
        <strain evidence="6">KCTC 42662</strain>
    </source>
</reference>
<dbReference type="InterPro" id="IPR006665">
    <property type="entry name" value="OmpA-like"/>
</dbReference>
<evidence type="ECO:0000256" key="2">
    <source>
        <dbReference type="SAM" id="Coils"/>
    </source>
</evidence>
<feature type="chain" id="PRO_5046912797" evidence="3">
    <location>
        <begin position="21"/>
        <end position="401"/>
    </location>
</feature>
<dbReference type="SUPFAM" id="SSF103088">
    <property type="entry name" value="OmpA-like"/>
    <property type="match status" value="1"/>
</dbReference>
<sequence length="401" mass="45266">MNKFLFLLACGLFMQGLTKAQTDPTIKRDTTITYNDDKYSVFTNRFFDNWYVTGGAGFQVYFGDHNKQMKFSEKLTPNYEINIGKWFTPGVGVRLGVNGFKIKGVTQNGAHSTGERYDGKPWEGYWLYNKEFNYYHLHGDVLFNLSNILAGYKENRFYTISPYVGLGWMVSTDEPIEREISANLGVFNTFRLSNAIDLTLDVRGGMVNDRFDGEIGGRRNEGILSTHIGVAYKFNKRKWEKSSTTIISYDEAILQNLRDKVAQLAADNDALRKQLQEAGDKTITEIKVEQRILAAPILVTFPINSSNVSNEARVNLGFFAKTIREGNSDIVYKVTGYADKGTGTPTINDRLSKARAEAIYQVLVREFGVSPSQLEISHEGGVENMYYNDPRLSRAVITIAK</sequence>
<dbReference type="PANTHER" id="PTHR30329:SF21">
    <property type="entry name" value="LIPOPROTEIN YIAD-RELATED"/>
    <property type="match status" value="1"/>
</dbReference>
<dbReference type="InterPro" id="IPR036737">
    <property type="entry name" value="OmpA-like_sf"/>
</dbReference>
<dbReference type="PANTHER" id="PTHR30329">
    <property type="entry name" value="STATOR ELEMENT OF FLAGELLAR MOTOR COMPLEX"/>
    <property type="match status" value="1"/>
</dbReference>
<keyword evidence="2" id="KW-0175">Coiled coil</keyword>
<dbReference type="RefSeq" id="WP_380906348.1">
    <property type="nucleotide sequence ID" value="NZ_JBHUEG010000018.1"/>
</dbReference>
<keyword evidence="3" id="KW-0732">Signal</keyword>
<evidence type="ECO:0000259" key="4">
    <source>
        <dbReference type="PROSITE" id="PS51123"/>
    </source>
</evidence>